<dbReference type="SMART" id="SM00342">
    <property type="entry name" value="HTH_ARAC"/>
    <property type="match status" value="1"/>
</dbReference>
<protein>
    <submittedName>
        <fullName evidence="5">AraC-type DNA-binding protein</fullName>
    </submittedName>
</protein>
<evidence type="ECO:0000313" key="5">
    <source>
        <dbReference type="EMBL" id="SFW49771.1"/>
    </source>
</evidence>
<dbReference type="STRING" id="76595.SAMN05660313_02118"/>
<dbReference type="PROSITE" id="PS01124">
    <property type="entry name" value="HTH_ARAC_FAMILY_2"/>
    <property type="match status" value="1"/>
</dbReference>
<keyword evidence="1" id="KW-0805">Transcription regulation</keyword>
<dbReference type="InterPro" id="IPR018062">
    <property type="entry name" value="HTH_AraC-typ_CS"/>
</dbReference>
<dbReference type="AlphaFoldDB" id="A0A1K1PQM3"/>
<dbReference type="InterPro" id="IPR009057">
    <property type="entry name" value="Homeodomain-like_sf"/>
</dbReference>
<dbReference type="GO" id="GO:0003700">
    <property type="term" value="F:DNA-binding transcription factor activity"/>
    <property type="evidence" value="ECO:0007669"/>
    <property type="project" value="InterPro"/>
</dbReference>
<name>A0A1K1PQM3_9FLAO</name>
<dbReference type="PANTHER" id="PTHR47893">
    <property type="entry name" value="REGULATORY PROTEIN PCHR"/>
    <property type="match status" value="1"/>
</dbReference>
<evidence type="ECO:0000313" key="6">
    <source>
        <dbReference type="Proteomes" id="UP000183257"/>
    </source>
</evidence>
<dbReference type="InterPro" id="IPR020449">
    <property type="entry name" value="Tscrpt_reg_AraC-type_HTH"/>
</dbReference>
<dbReference type="InterPro" id="IPR053142">
    <property type="entry name" value="PchR_regulatory_protein"/>
</dbReference>
<reference evidence="6" key="1">
    <citation type="submission" date="2016-11" db="EMBL/GenBank/DDBJ databases">
        <authorList>
            <person name="Varghese N."/>
            <person name="Submissions S."/>
        </authorList>
    </citation>
    <scope>NUCLEOTIDE SEQUENCE [LARGE SCALE GENOMIC DNA]</scope>
    <source>
        <strain evidence="6">DSM 24786</strain>
    </source>
</reference>
<evidence type="ECO:0000256" key="2">
    <source>
        <dbReference type="ARBA" id="ARBA00023125"/>
    </source>
</evidence>
<dbReference type="RefSeq" id="WP_072303727.1">
    <property type="nucleotide sequence ID" value="NZ_CBDUMO010000010.1"/>
</dbReference>
<feature type="domain" description="HTH araC/xylS-type" evidence="4">
    <location>
        <begin position="194"/>
        <end position="292"/>
    </location>
</feature>
<dbReference type="OrthoDB" id="799767at2"/>
<evidence type="ECO:0000259" key="4">
    <source>
        <dbReference type="PROSITE" id="PS01124"/>
    </source>
</evidence>
<dbReference type="Pfam" id="PF12833">
    <property type="entry name" value="HTH_18"/>
    <property type="match status" value="1"/>
</dbReference>
<sequence>MEAKNTAKGSFEEVLIEDGFYVLKIQNDSIENQKVEREIDSSFVQFHYCLKGNGKFIFNDSSYALEVSEENSLLLYNTQKDLPLNLELSPNSWMVSVVMTIRKFHSLFSKEAEYIPFLSSDFKDKKYYSQENVNPATAIVLSQIMNYNLHSSIKNLYIKAKVYELIALYFNKSEDADVEQCPFLVDEDNVKRIRKAKEIIIARMAEPPTLTELSEEIGLSLKKLKEGFKQIYGDSVYSFLFEHKMDYARKMLETGQHNVNEVGLKVGYSTASHFIAAFKKKYGTTPKKYLMSLTNG</sequence>
<accession>A0A1K1PQM3</accession>
<dbReference type="SUPFAM" id="SSF46689">
    <property type="entry name" value="Homeodomain-like"/>
    <property type="match status" value="2"/>
</dbReference>
<evidence type="ECO:0000256" key="3">
    <source>
        <dbReference type="ARBA" id="ARBA00023163"/>
    </source>
</evidence>
<dbReference type="Gene3D" id="1.10.10.60">
    <property type="entry name" value="Homeodomain-like"/>
    <property type="match status" value="1"/>
</dbReference>
<organism evidence="5 6">
    <name type="scientific">Cellulophaga fucicola</name>
    <dbReference type="NCBI Taxonomy" id="76595"/>
    <lineage>
        <taxon>Bacteria</taxon>
        <taxon>Pseudomonadati</taxon>
        <taxon>Bacteroidota</taxon>
        <taxon>Flavobacteriia</taxon>
        <taxon>Flavobacteriales</taxon>
        <taxon>Flavobacteriaceae</taxon>
        <taxon>Cellulophaga</taxon>
    </lineage>
</organism>
<dbReference type="InterPro" id="IPR018060">
    <property type="entry name" value="HTH_AraC"/>
</dbReference>
<dbReference type="PROSITE" id="PS00041">
    <property type="entry name" value="HTH_ARAC_FAMILY_1"/>
    <property type="match status" value="1"/>
</dbReference>
<gene>
    <name evidence="5" type="ORF">SAMN05660313_02118</name>
</gene>
<keyword evidence="6" id="KW-1185">Reference proteome</keyword>
<dbReference type="EMBL" id="FPIY01000002">
    <property type="protein sequence ID" value="SFW49771.1"/>
    <property type="molecule type" value="Genomic_DNA"/>
</dbReference>
<keyword evidence="3" id="KW-0804">Transcription</keyword>
<dbReference type="Proteomes" id="UP000183257">
    <property type="component" value="Unassembled WGS sequence"/>
</dbReference>
<dbReference type="PRINTS" id="PR00032">
    <property type="entry name" value="HTHARAC"/>
</dbReference>
<keyword evidence="2 5" id="KW-0238">DNA-binding</keyword>
<dbReference type="PANTHER" id="PTHR47893:SF1">
    <property type="entry name" value="REGULATORY PROTEIN PCHR"/>
    <property type="match status" value="1"/>
</dbReference>
<dbReference type="GO" id="GO:0043565">
    <property type="term" value="F:sequence-specific DNA binding"/>
    <property type="evidence" value="ECO:0007669"/>
    <property type="project" value="InterPro"/>
</dbReference>
<evidence type="ECO:0000256" key="1">
    <source>
        <dbReference type="ARBA" id="ARBA00023015"/>
    </source>
</evidence>
<proteinExistence type="predicted"/>